<reference evidence="6" key="1">
    <citation type="submission" date="2020-11" db="EMBL/GenBank/DDBJ databases">
        <title>Multidrug resistant novel bacterium Savagea serpentis sp. nov., isolated from the scats of a vine snake (Ahaetulla nasuta).</title>
        <authorList>
            <person name="Venkata Ramana V."/>
            <person name="Vikas Patil S."/>
            <person name="Yogita Lugani V."/>
        </authorList>
    </citation>
    <scope>NUCLEOTIDE SEQUENCE</scope>
    <source>
        <strain evidence="6">SN6</strain>
    </source>
</reference>
<evidence type="ECO:0000313" key="6">
    <source>
        <dbReference type="EMBL" id="MBF4500723.1"/>
    </source>
</evidence>
<dbReference type="InterPro" id="IPR036390">
    <property type="entry name" value="WH_DNA-bd_sf"/>
</dbReference>
<dbReference type="Pfam" id="PF03466">
    <property type="entry name" value="LysR_substrate"/>
    <property type="match status" value="1"/>
</dbReference>
<evidence type="ECO:0000256" key="2">
    <source>
        <dbReference type="ARBA" id="ARBA00023015"/>
    </source>
</evidence>
<organism evidence="6 7">
    <name type="scientific">Savagea serpentis</name>
    <dbReference type="NCBI Taxonomy" id="2785297"/>
    <lineage>
        <taxon>Bacteria</taxon>
        <taxon>Bacillati</taxon>
        <taxon>Bacillota</taxon>
        <taxon>Bacilli</taxon>
        <taxon>Bacillales</taxon>
        <taxon>Caryophanaceae</taxon>
        <taxon>Savagea</taxon>
    </lineage>
</organism>
<dbReference type="InterPro" id="IPR036388">
    <property type="entry name" value="WH-like_DNA-bd_sf"/>
</dbReference>
<dbReference type="Gene3D" id="3.40.190.290">
    <property type="match status" value="1"/>
</dbReference>
<evidence type="ECO:0000256" key="4">
    <source>
        <dbReference type="ARBA" id="ARBA00023163"/>
    </source>
</evidence>
<dbReference type="PANTHER" id="PTHR30126">
    <property type="entry name" value="HTH-TYPE TRANSCRIPTIONAL REGULATOR"/>
    <property type="match status" value="1"/>
</dbReference>
<evidence type="ECO:0000259" key="5">
    <source>
        <dbReference type="PROSITE" id="PS50931"/>
    </source>
</evidence>
<dbReference type="GO" id="GO:0000976">
    <property type="term" value="F:transcription cis-regulatory region binding"/>
    <property type="evidence" value="ECO:0007669"/>
    <property type="project" value="TreeGrafter"/>
</dbReference>
<dbReference type="PRINTS" id="PR00039">
    <property type="entry name" value="HTHLYSR"/>
</dbReference>
<keyword evidence="4" id="KW-0804">Transcription</keyword>
<evidence type="ECO:0000256" key="1">
    <source>
        <dbReference type="ARBA" id="ARBA00009437"/>
    </source>
</evidence>
<dbReference type="InterPro" id="IPR005119">
    <property type="entry name" value="LysR_subst-bd"/>
</dbReference>
<dbReference type="FunFam" id="1.10.10.10:FF:000001">
    <property type="entry name" value="LysR family transcriptional regulator"/>
    <property type="match status" value="1"/>
</dbReference>
<dbReference type="SUPFAM" id="SSF53850">
    <property type="entry name" value="Periplasmic binding protein-like II"/>
    <property type="match status" value="1"/>
</dbReference>
<dbReference type="PANTHER" id="PTHR30126:SF40">
    <property type="entry name" value="HTH-TYPE TRANSCRIPTIONAL REGULATOR GLTR"/>
    <property type="match status" value="1"/>
</dbReference>
<evidence type="ECO:0000313" key="7">
    <source>
        <dbReference type="Proteomes" id="UP000622653"/>
    </source>
</evidence>
<accession>A0A8J7GKU1</accession>
<sequence length="303" mass="34832">MNIRDLRIFQEVANCGSINQAAQRLNYAQSNITSRIQKLEKDLNIQLFRRHPKGVSLTNEGKALIPYVQQMISLSEKMKMIASNQDLVGGELKIASVETVIELPLILATYIKRYEQVDLTLSTGVTAQLRDEVLEYKLDGAFVTKSNMINDPQLEQVEVFDEKLVIISNKKDRPLDEIMREPIIRFSEGCMYRAKLNEWFFDQGEVPSKTMELGTLETMINSVISGLGIAYIPYEVAERYIEDGYLHYYELPKQYSKISTVFIYRKSQYVTPALQKLIETIDEIRERLLTSQQPLKLSDITEG</sequence>
<protein>
    <submittedName>
        <fullName evidence="6">LysR family transcriptional regulator</fullName>
    </submittedName>
</protein>
<proteinExistence type="inferred from homology"/>
<gene>
    <name evidence="6" type="ORF">IRY55_05035</name>
</gene>
<dbReference type="Gene3D" id="1.10.10.10">
    <property type="entry name" value="Winged helix-like DNA-binding domain superfamily/Winged helix DNA-binding domain"/>
    <property type="match status" value="1"/>
</dbReference>
<dbReference type="AlphaFoldDB" id="A0A8J7GKU1"/>
<evidence type="ECO:0000256" key="3">
    <source>
        <dbReference type="ARBA" id="ARBA00023125"/>
    </source>
</evidence>
<dbReference type="EMBL" id="JADKPV010000001">
    <property type="protein sequence ID" value="MBF4500723.1"/>
    <property type="molecule type" value="Genomic_DNA"/>
</dbReference>
<keyword evidence="2" id="KW-0805">Transcription regulation</keyword>
<comment type="similarity">
    <text evidence="1">Belongs to the LysR transcriptional regulatory family.</text>
</comment>
<dbReference type="Proteomes" id="UP000622653">
    <property type="component" value="Unassembled WGS sequence"/>
</dbReference>
<name>A0A8J7GKU1_9BACL</name>
<dbReference type="RefSeq" id="WP_194562147.1">
    <property type="nucleotide sequence ID" value="NZ_JADKPV010000001.1"/>
</dbReference>
<dbReference type="GO" id="GO:0003700">
    <property type="term" value="F:DNA-binding transcription factor activity"/>
    <property type="evidence" value="ECO:0007669"/>
    <property type="project" value="InterPro"/>
</dbReference>
<dbReference type="Pfam" id="PF00126">
    <property type="entry name" value="HTH_1"/>
    <property type="match status" value="1"/>
</dbReference>
<comment type="caution">
    <text evidence="6">The sequence shown here is derived from an EMBL/GenBank/DDBJ whole genome shotgun (WGS) entry which is preliminary data.</text>
</comment>
<feature type="domain" description="HTH lysR-type" evidence="5">
    <location>
        <begin position="1"/>
        <end position="58"/>
    </location>
</feature>
<dbReference type="SUPFAM" id="SSF46785">
    <property type="entry name" value="Winged helix' DNA-binding domain"/>
    <property type="match status" value="1"/>
</dbReference>
<keyword evidence="7" id="KW-1185">Reference proteome</keyword>
<keyword evidence="3" id="KW-0238">DNA-binding</keyword>
<dbReference type="PROSITE" id="PS50931">
    <property type="entry name" value="HTH_LYSR"/>
    <property type="match status" value="1"/>
</dbReference>
<dbReference type="InterPro" id="IPR000847">
    <property type="entry name" value="LysR_HTH_N"/>
</dbReference>